<protein>
    <submittedName>
        <fullName evidence="1">Uncharacterized protein</fullName>
    </submittedName>
</protein>
<organism evidence="1 2">
    <name type="scientific">Solanum tuberosum</name>
    <name type="common">Potato</name>
    <dbReference type="NCBI Taxonomy" id="4113"/>
    <lineage>
        <taxon>Eukaryota</taxon>
        <taxon>Viridiplantae</taxon>
        <taxon>Streptophyta</taxon>
        <taxon>Embryophyta</taxon>
        <taxon>Tracheophyta</taxon>
        <taxon>Spermatophyta</taxon>
        <taxon>Magnoliopsida</taxon>
        <taxon>eudicotyledons</taxon>
        <taxon>Gunneridae</taxon>
        <taxon>Pentapetalae</taxon>
        <taxon>asterids</taxon>
        <taxon>lamiids</taxon>
        <taxon>Solanales</taxon>
        <taxon>Solanaceae</taxon>
        <taxon>Solanoideae</taxon>
        <taxon>Solaneae</taxon>
        <taxon>Solanum</taxon>
    </lineage>
</organism>
<proteinExistence type="predicted"/>
<evidence type="ECO:0000313" key="1">
    <source>
        <dbReference type="EMBL" id="KAH0776359.1"/>
    </source>
</evidence>
<accession>A0ABQ7W6I6</accession>
<dbReference type="EMBL" id="JAIVGD010000003">
    <property type="protein sequence ID" value="KAH0776359.1"/>
    <property type="molecule type" value="Genomic_DNA"/>
</dbReference>
<dbReference type="PANTHER" id="PTHR48451:SF1">
    <property type="entry name" value="DUF4218 DOMAIN-CONTAINING PROTEIN"/>
    <property type="match status" value="1"/>
</dbReference>
<evidence type="ECO:0000313" key="2">
    <source>
        <dbReference type="Proteomes" id="UP000826656"/>
    </source>
</evidence>
<dbReference type="Proteomes" id="UP000826656">
    <property type="component" value="Unassembled WGS sequence"/>
</dbReference>
<dbReference type="PANTHER" id="PTHR48451">
    <property type="entry name" value="DUF4218 DOMAIN-CONTAINING PROTEIN"/>
    <property type="match status" value="1"/>
</dbReference>
<gene>
    <name evidence="1" type="ORF">KY290_007770</name>
</gene>
<sequence>MSINFKFLARGPSVNARRITVYNINGSRFQTLAQEEGLETQNKGVFLTSKTSCVASSVDKNLRQVELPYYGKLEDIIEINYNGRFRVVLFKSKWANTSRDRGC</sequence>
<keyword evidence="2" id="KW-1185">Reference proteome</keyword>
<comment type="caution">
    <text evidence="1">The sequence shown here is derived from an EMBL/GenBank/DDBJ whole genome shotgun (WGS) entry which is preliminary data.</text>
</comment>
<name>A0ABQ7W6I6_SOLTU</name>
<reference evidence="1 2" key="1">
    <citation type="journal article" date="2021" name="bioRxiv">
        <title>Chromosome-scale and haplotype-resolved genome assembly of a tetraploid potato cultivar.</title>
        <authorList>
            <person name="Sun H."/>
            <person name="Jiao W.-B."/>
            <person name="Krause K."/>
            <person name="Campoy J.A."/>
            <person name="Goel M."/>
            <person name="Folz-Donahue K."/>
            <person name="Kukat C."/>
            <person name="Huettel B."/>
            <person name="Schneeberger K."/>
        </authorList>
    </citation>
    <scope>NUCLEOTIDE SEQUENCE [LARGE SCALE GENOMIC DNA]</scope>
    <source>
        <strain evidence="1">SolTubOtavaFocal</strain>
        <tissue evidence="1">Leaves</tissue>
    </source>
</reference>